<dbReference type="SUPFAM" id="SSF53474">
    <property type="entry name" value="alpha/beta-Hydrolases"/>
    <property type="match status" value="1"/>
</dbReference>
<reference evidence="2" key="1">
    <citation type="submission" date="2016-05" db="EMBL/GenBank/DDBJ databases">
        <authorList>
            <person name="Liu B."/>
            <person name="Wang J."/>
            <person name="Zhu Y."/>
            <person name="Liu G."/>
            <person name="Chen Q."/>
            <person name="Chen Z."/>
            <person name="Lan J."/>
            <person name="Che J."/>
            <person name="Ge C."/>
            <person name="Shi H."/>
            <person name="Pan Z."/>
            <person name="Liu X."/>
        </authorList>
    </citation>
    <scope>NUCLEOTIDE SEQUENCE [LARGE SCALE GENOMIC DNA]</scope>
    <source>
        <strain evidence="2">FJAT-27215</strain>
    </source>
</reference>
<proteinExistence type="predicted"/>
<dbReference type="AlphaFoldDB" id="A0A1B9ATY2"/>
<evidence type="ECO:0000313" key="2">
    <source>
        <dbReference type="Proteomes" id="UP000092578"/>
    </source>
</evidence>
<dbReference type="InterPro" id="IPR050583">
    <property type="entry name" value="Mycobacterial_A85_antigen"/>
</dbReference>
<dbReference type="Proteomes" id="UP000092578">
    <property type="component" value="Unassembled WGS sequence"/>
</dbReference>
<evidence type="ECO:0000313" key="1">
    <source>
        <dbReference type="EMBL" id="OCA87337.1"/>
    </source>
</evidence>
<dbReference type="EMBL" id="MAYT01000023">
    <property type="protein sequence ID" value="OCA87337.1"/>
    <property type="molecule type" value="Genomic_DNA"/>
</dbReference>
<dbReference type="PANTHER" id="PTHR48098">
    <property type="entry name" value="ENTEROCHELIN ESTERASE-RELATED"/>
    <property type="match status" value="1"/>
</dbReference>
<dbReference type="InterPro" id="IPR000801">
    <property type="entry name" value="Esterase-like"/>
</dbReference>
<protein>
    <recommendedName>
        <fullName evidence="3">Enterochelin esterase</fullName>
    </recommendedName>
</protein>
<comment type="caution">
    <text evidence="1">The sequence shown here is derived from an EMBL/GenBank/DDBJ whole genome shotgun (WGS) entry which is preliminary data.</text>
</comment>
<dbReference type="RefSeq" id="WP_065410786.1">
    <property type="nucleotide sequence ID" value="NZ_MAYT01000023.1"/>
</dbReference>
<accession>A0A1B9ATY2</accession>
<organism evidence="1 2">
    <name type="scientific">Pseudobacillus wudalianchiensis</name>
    <dbReference type="NCBI Taxonomy" id="1743143"/>
    <lineage>
        <taxon>Bacteria</taxon>
        <taxon>Bacillati</taxon>
        <taxon>Bacillota</taxon>
        <taxon>Bacilli</taxon>
        <taxon>Bacillales</taxon>
        <taxon>Bacillaceae</taxon>
        <taxon>Pseudobacillus</taxon>
    </lineage>
</organism>
<dbReference type="Gene3D" id="3.40.50.1820">
    <property type="entry name" value="alpha/beta hydrolase"/>
    <property type="match status" value="1"/>
</dbReference>
<keyword evidence="2" id="KW-1185">Reference proteome</keyword>
<dbReference type="InterPro" id="IPR029058">
    <property type="entry name" value="AB_hydrolase_fold"/>
</dbReference>
<dbReference type="PANTHER" id="PTHR48098:SF3">
    <property type="entry name" value="IRON(III) ENTEROBACTIN ESTERASE"/>
    <property type="match status" value="1"/>
</dbReference>
<gene>
    <name evidence="1" type="ORF">A8F95_08830</name>
</gene>
<sequence length="241" mass="28102">MTIQRGTIEDEKIYSKELDEEIELLVYLPANFSPLYKYSLLIAQDGKDYFQMGRIPRIADELLAEEQIENLIIVGVPYRNTEDRWQKYHPDGQKQEAYIRFLAHELVPFLDEKYPGYHVGYGRALAGDSLAATVSLMAALRYPHTFGKVIMHSPHVDDKVMNAVDEAQDYKQLSLYHVIGLEETKVTRMNGEIDDFLTPNRSLHNLFYEKGFDCFYDEFEGGHTWKFWQADLKRALLTMFE</sequence>
<dbReference type="Pfam" id="PF00756">
    <property type="entry name" value="Esterase"/>
    <property type="match status" value="1"/>
</dbReference>
<name>A0A1B9ATY2_9BACI</name>
<evidence type="ECO:0008006" key="3">
    <source>
        <dbReference type="Google" id="ProtNLM"/>
    </source>
</evidence>